<evidence type="ECO:0000256" key="2">
    <source>
        <dbReference type="ARBA" id="ARBA00023125"/>
    </source>
</evidence>
<dbReference type="PROSITE" id="PS01124">
    <property type="entry name" value="HTH_ARAC_FAMILY_2"/>
    <property type="match status" value="1"/>
</dbReference>
<reference evidence="5" key="1">
    <citation type="submission" date="2019-02" db="EMBL/GenBank/DDBJ databases">
        <authorList>
            <person name="Pothier F.J."/>
        </authorList>
    </citation>
    <scope>NUCLEOTIDE SEQUENCE</scope>
    <source>
        <strain evidence="5">CI-1B</strain>
    </source>
</reference>
<accession>A0A508TKG9</accession>
<feature type="domain" description="HTH araC/xylS-type" evidence="4">
    <location>
        <begin position="188"/>
        <end position="286"/>
    </location>
</feature>
<dbReference type="EMBL" id="CAADFC020000022">
    <property type="protein sequence ID" value="VIO74867.1"/>
    <property type="molecule type" value="Genomic_DNA"/>
</dbReference>
<dbReference type="GO" id="GO:0043565">
    <property type="term" value="F:sequence-specific DNA binding"/>
    <property type="evidence" value="ECO:0007669"/>
    <property type="project" value="InterPro"/>
</dbReference>
<protein>
    <submittedName>
        <fullName evidence="5">Bifunctional transcriptional activator/DNA repair enzyme AdaA</fullName>
        <ecNumber evidence="5">2.1.1.-</ecNumber>
    </submittedName>
</protein>
<sequence length="289" mass="31461">MSNLGVLLGSLKYQVSRPIAFSPVSADVWRGAGLTCARTNFAFSSEAAFSSLTIQRATRSLTDALRPARIDLGGVLSANVPEQDYRARVTAPMTCATLFLTRPLLETALDMTYTPSVSVQNLTKVRTAGVVAHLMQALIEDAQAASPGGPLLGESIIAAIIQVLHPVELGKMEIRDRRRAALCSKDLRTVTELIDARLSAPLHLEDLAKAVDLSIRQFSRLFKNAKGVSPHQYVVNARVERARHLISSTQEPLDEIAWSVGFASRNHMATAFGRVLGVAPSHFRHSRQK</sequence>
<evidence type="ECO:0000259" key="4">
    <source>
        <dbReference type="PROSITE" id="PS01124"/>
    </source>
</evidence>
<dbReference type="Gene3D" id="1.10.10.60">
    <property type="entry name" value="Homeodomain-like"/>
    <property type="match status" value="1"/>
</dbReference>
<evidence type="ECO:0000313" key="5">
    <source>
        <dbReference type="EMBL" id="VIO74867.1"/>
    </source>
</evidence>
<proteinExistence type="predicted"/>
<keyword evidence="5" id="KW-0808">Transferase</keyword>
<dbReference type="GO" id="GO:0032259">
    <property type="term" value="P:methylation"/>
    <property type="evidence" value="ECO:0007669"/>
    <property type="project" value="UniProtKB-KW"/>
</dbReference>
<keyword evidence="1" id="KW-0805">Transcription regulation</keyword>
<keyword evidence="2" id="KW-0238">DNA-binding</keyword>
<dbReference type="PANTHER" id="PTHR46796">
    <property type="entry name" value="HTH-TYPE TRANSCRIPTIONAL ACTIVATOR RHAS-RELATED"/>
    <property type="match status" value="1"/>
</dbReference>
<dbReference type="SMART" id="SM00342">
    <property type="entry name" value="HTH_ARAC"/>
    <property type="match status" value="1"/>
</dbReference>
<dbReference type="RefSeq" id="WP_172628221.1">
    <property type="nucleotide sequence ID" value="NZ_CAADFC020000022.1"/>
</dbReference>
<dbReference type="InterPro" id="IPR009057">
    <property type="entry name" value="Homeodomain-like_sf"/>
</dbReference>
<dbReference type="EC" id="2.1.1.-" evidence="5"/>
<evidence type="ECO:0000256" key="1">
    <source>
        <dbReference type="ARBA" id="ARBA00023015"/>
    </source>
</evidence>
<dbReference type="Pfam" id="PF12833">
    <property type="entry name" value="HTH_18"/>
    <property type="match status" value="1"/>
</dbReference>
<dbReference type="GO" id="GO:0003700">
    <property type="term" value="F:DNA-binding transcription factor activity"/>
    <property type="evidence" value="ECO:0007669"/>
    <property type="project" value="InterPro"/>
</dbReference>
<keyword evidence="3" id="KW-0804">Transcription</keyword>
<keyword evidence="5" id="KW-0489">Methyltransferase</keyword>
<dbReference type="InterPro" id="IPR018060">
    <property type="entry name" value="HTH_AraC"/>
</dbReference>
<comment type="caution">
    <text evidence="5">The sequence shown here is derived from an EMBL/GenBank/DDBJ whole genome shotgun (WGS) entry which is preliminary data.</text>
</comment>
<dbReference type="SUPFAM" id="SSF46689">
    <property type="entry name" value="Homeodomain-like"/>
    <property type="match status" value="2"/>
</dbReference>
<gene>
    <name evidence="5" type="primary">adaA_3</name>
    <name evidence="5" type="ORF">CI1B_56390</name>
</gene>
<dbReference type="Proteomes" id="UP000328092">
    <property type="component" value="Unassembled WGS sequence"/>
</dbReference>
<organism evidence="5 6">
    <name type="scientific">Bradyrhizobium ivorense</name>
    <dbReference type="NCBI Taxonomy" id="2511166"/>
    <lineage>
        <taxon>Bacteria</taxon>
        <taxon>Pseudomonadati</taxon>
        <taxon>Pseudomonadota</taxon>
        <taxon>Alphaproteobacteria</taxon>
        <taxon>Hyphomicrobiales</taxon>
        <taxon>Nitrobacteraceae</taxon>
        <taxon>Bradyrhizobium</taxon>
    </lineage>
</organism>
<evidence type="ECO:0000256" key="3">
    <source>
        <dbReference type="ARBA" id="ARBA00023163"/>
    </source>
</evidence>
<dbReference type="InterPro" id="IPR050204">
    <property type="entry name" value="AraC_XylS_family_regulators"/>
</dbReference>
<dbReference type="AlphaFoldDB" id="A0A508TKG9"/>
<keyword evidence="6" id="KW-1185">Reference proteome</keyword>
<name>A0A508TKG9_9BRAD</name>
<dbReference type="GO" id="GO:0008168">
    <property type="term" value="F:methyltransferase activity"/>
    <property type="evidence" value="ECO:0007669"/>
    <property type="project" value="UniProtKB-KW"/>
</dbReference>
<evidence type="ECO:0000313" key="6">
    <source>
        <dbReference type="Proteomes" id="UP000328092"/>
    </source>
</evidence>